<keyword evidence="1" id="KW-0812">Transmembrane</keyword>
<dbReference type="SUPFAM" id="SSF48452">
    <property type="entry name" value="TPR-like"/>
    <property type="match status" value="2"/>
</dbReference>
<feature type="transmembrane region" description="Helical" evidence="1">
    <location>
        <begin position="205"/>
        <end position="226"/>
    </location>
</feature>
<feature type="transmembrane region" description="Helical" evidence="1">
    <location>
        <begin position="18"/>
        <end position="36"/>
    </location>
</feature>
<feature type="transmembrane region" description="Helical" evidence="1">
    <location>
        <begin position="275"/>
        <end position="297"/>
    </location>
</feature>
<sequence>MKQDLFFWNRWLPLYRRLYISLFVLFGISIIIYLIQKVIGANSVISWNTVNEVQDISFNIDSFTKGIFNFTTTAPSFLVVEWFEASDMQINDIATYMYGGSVAIALIWILSLLPSLSRWWYLGSMMVVIALFTSFQFDILQVWGFSNFTILIVFLIVLLPVSYYFHAFRPDISLPIRLLTFTLVILFVAFISTKFAAIHNPSMSILSYGTRILAIISVLFIFITAHEIPSHLLQLITNTGITTSRNSLFHFTVITLFYVGNLIVSYLYNSGLIDWNFLYINGFYLLIVTLILGIWGFRKRVDSWLSDPYSTMLYAALGIITISSIGYAIATGNDPMMDMYEDTIIYSHLAMGVAFYMYVLINFRGPMTQGLPVHKIMYQPRIMPFGLSFALAALIMLALLFRVSMLPFNQGVAGYHNYLGDLYFAEKSYVLSESYYKKALLFQQRNHKSNYALATIAKQHNNPEVMAAFLKQAITNKPTPYTYAALSQLYSQEELFFEALFTLKEGTQKFPNSGELFNNLAILYEKTHVLDSAYYYYNQALDLTDRSEQVQTNLVAFWAKNLSTQKIDSIFGTIQPSSYYALESNRLVMSNILHKQDKQAYLPIPDTLLTRERFTYLYNYVLNHKTDKDTLPTHQIKLITSKPDNSLFTSYLDFAQAVQLYHTQNIAKGVDILKNTEQGTSGQQSAQLNKTLGIWYIQQNAPALAVYRFEKAVKAGDTLSLVNQGFALTETGDFRRADSLWQALRMSPIPQFRGVSNTMAKVTHTLSGYKTDSLSDAEKVALVYFSKKEDLTPIVSSINDLSFRASALLYLAENHLNANNTSAAESDLQALQSLSVTDSSAIELINELQLKTVWLKKDWNTLAKLITSSHSTRKTFYQAEIAASAGKKTEAEKYYLQAMKELPFDESIVLAAEEFYNRQNNPDRGYEILTTALQTNPMAPEIQKAYVLQSLELNLTDYAAQGMEELKRILPPADYQSFAPKYEEKRALIEKKLAEWK</sequence>
<organism evidence="2 3">
    <name type="scientific">Xanthocytophaga flava</name>
    <dbReference type="NCBI Taxonomy" id="3048013"/>
    <lineage>
        <taxon>Bacteria</taxon>
        <taxon>Pseudomonadati</taxon>
        <taxon>Bacteroidota</taxon>
        <taxon>Cytophagia</taxon>
        <taxon>Cytophagales</taxon>
        <taxon>Rhodocytophagaceae</taxon>
        <taxon>Xanthocytophaga</taxon>
    </lineage>
</organism>
<feature type="transmembrane region" description="Helical" evidence="1">
    <location>
        <begin position="178"/>
        <end position="199"/>
    </location>
</feature>
<protein>
    <recommendedName>
        <fullName evidence="4">Tetratricopeptide repeat protein</fullName>
    </recommendedName>
</protein>
<evidence type="ECO:0008006" key="4">
    <source>
        <dbReference type="Google" id="ProtNLM"/>
    </source>
</evidence>
<dbReference type="SMART" id="SM00028">
    <property type="entry name" value="TPR"/>
    <property type="match status" value="5"/>
</dbReference>
<dbReference type="PANTHER" id="PTHR12558:SF13">
    <property type="entry name" value="CELL DIVISION CYCLE PROTEIN 27 HOMOLOG"/>
    <property type="match status" value="1"/>
</dbReference>
<reference evidence="2" key="1">
    <citation type="submission" date="2023-05" db="EMBL/GenBank/DDBJ databases">
        <authorList>
            <person name="Zhang X."/>
        </authorList>
    </citation>
    <scope>NUCLEOTIDE SEQUENCE</scope>
    <source>
        <strain evidence="2">YF14B1</strain>
    </source>
</reference>
<gene>
    <name evidence="2" type="ORF">QNI16_06280</name>
</gene>
<dbReference type="PANTHER" id="PTHR12558">
    <property type="entry name" value="CELL DIVISION CYCLE 16,23,27"/>
    <property type="match status" value="1"/>
</dbReference>
<feature type="transmembrane region" description="Helical" evidence="1">
    <location>
        <begin position="93"/>
        <end position="112"/>
    </location>
</feature>
<feature type="transmembrane region" description="Helical" evidence="1">
    <location>
        <begin position="343"/>
        <end position="361"/>
    </location>
</feature>
<name>A0AAE3QND1_9BACT</name>
<dbReference type="AlphaFoldDB" id="A0AAE3QND1"/>
<keyword evidence="1" id="KW-1133">Transmembrane helix</keyword>
<comment type="caution">
    <text evidence="2">The sequence shown here is derived from an EMBL/GenBank/DDBJ whole genome shotgun (WGS) entry which is preliminary data.</text>
</comment>
<dbReference type="EMBL" id="JASJOS010000003">
    <property type="protein sequence ID" value="MDJ1480086.1"/>
    <property type="molecule type" value="Genomic_DNA"/>
</dbReference>
<evidence type="ECO:0000313" key="3">
    <source>
        <dbReference type="Proteomes" id="UP001241110"/>
    </source>
</evidence>
<dbReference type="Gene3D" id="1.25.40.10">
    <property type="entry name" value="Tetratricopeptide repeat domain"/>
    <property type="match status" value="2"/>
</dbReference>
<feature type="transmembrane region" description="Helical" evidence="1">
    <location>
        <begin position="119"/>
        <end position="137"/>
    </location>
</feature>
<feature type="transmembrane region" description="Helical" evidence="1">
    <location>
        <begin position="247"/>
        <end position="269"/>
    </location>
</feature>
<keyword evidence="1" id="KW-0472">Membrane</keyword>
<dbReference type="Proteomes" id="UP001241110">
    <property type="component" value="Unassembled WGS sequence"/>
</dbReference>
<feature type="transmembrane region" description="Helical" evidence="1">
    <location>
        <begin position="143"/>
        <end position="166"/>
    </location>
</feature>
<feature type="transmembrane region" description="Helical" evidence="1">
    <location>
        <begin position="309"/>
        <end position="331"/>
    </location>
</feature>
<evidence type="ECO:0000313" key="2">
    <source>
        <dbReference type="EMBL" id="MDJ1480086.1"/>
    </source>
</evidence>
<proteinExistence type="predicted"/>
<feature type="transmembrane region" description="Helical" evidence="1">
    <location>
        <begin position="382"/>
        <end position="401"/>
    </location>
</feature>
<accession>A0AAE3QND1</accession>
<dbReference type="InterPro" id="IPR019734">
    <property type="entry name" value="TPR_rpt"/>
</dbReference>
<dbReference type="InterPro" id="IPR011990">
    <property type="entry name" value="TPR-like_helical_dom_sf"/>
</dbReference>
<evidence type="ECO:0000256" key="1">
    <source>
        <dbReference type="SAM" id="Phobius"/>
    </source>
</evidence>
<dbReference type="RefSeq" id="WP_313976661.1">
    <property type="nucleotide sequence ID" value="NZ_JASJOS010000003.1"/>
</dbReference>